<name>A0AC60PIJ0_IXOPE</name>
<accession>A0AC60PIJ0</accession>
<gene>
    <name evidence="1" type="ORF">HPB47_003431</name>
</gene>
<evidence type="ECO:0000313" key="2">
    <source>
        <dbReference type="Proteomes" id="UP000805193"/>
    </source>
</evidence>
<dbReference type="Proteomes" id="UP000805193">
    <property type="component" value="Unassembled WGS sequence"/>
</dbReference>
<keyword evidence="2" id="KW-1185">Reference proteome</keyword>
<proteinExistence type="predicted"/>
<dbReference type="EMBL" id="JABSTQ010010496">
    <property type="protein sequence ID" value="KAG0420554.1"/>
    <property type="molecule type" value="Genomic_DNA"/>
</dbReference>
<sequence>MQVFPLQDEWYVTYRNYEEDPVFGSGKCLKAKQESPETEDGHPIVLGYKGSKPNCEPDKVTTDVGKTDGNNLDHQGQKSPEPSVREAPQILTFCQADDDHGKDVGVDKQSDILVGRLTSQRAGEDVRESGDSDEDAVFEMKSSQNITRDADEDSITCQPATFALIEDESDDELDDIITLASIVSARTDRNRAPLIYKMVIDTYFDFGDYFGGRQQIFVEKTLLIVLSYLDTRAGMYQSADRFDKTESSIHLCIENVLYFLNGMSAQIITWPDEKGRWRSQAGFPRKTKGKKKPHKTIGTIDGCHAEILRPTESRNSFYNRRKFQSIFLQEFCDDQNRFIDVYIRFPGSVHDARILKESPVFEKRKPSVRVDTC</sequence>
<organism evidence="1 2">
    <name type="scientific">Ixodes persulcatus</name>
    <name type="common">Taiga tick</name>
    <dbReference type="NCBI Taxonomy" id="34615"/>
    <lineage>
        <taxon>Eukaryota</taxon>
        <taxon>Metazoa</taxon>
        <taxon>Ecdysozoa</taxon>
        <taxon>Arthropoda</taxon>
        <taxon>Chelicerata</taxon>
        <taxon>Arachnida</taxon>
        <taxon>Acari</taxon>
        <taxon>Parasitiformes</taxon>
        <taxon>Ixodida</taxon>
        <taxon>Ixodoidea</taxon>
        <taxon>Ixodidae</taxon>
        <taxon>Ixodinae</taxon>
        <taxon>Ixodes</taxon>
    </lineage>
</organism>
<protein>
    <submittedName>
        <fullName evidence="1">Uncharacterized protein</fullName>
    </submittedName>
</protein>
<reference evidence="1 2" key="1">
    <citation type="journal article" date="2020" name="Cell">
        <title>Large-Scale Comparative Analyses of Tick Genomes Elucidate Their Genetic Diversity and Vector Capacities.</title>
        <authorList>
            <consortium name="Tick Genome and Microbiome Consortium (TIGMIC)"/>
            <person name="Jia N."/>
            <person name="Wang J."/>
            <person name="Shi W."/>
            <person name="Du L."/>
            <person name="Sun Y."/>
            <person name="Zhan W."/>
            <person name="Jiang J.F."/>
            <person name="Wang Q."/>
            <person name="Zhang B."/>
            <person name="Ji P."/>
            <person name="Bell-Sakyi L."/>
            <person name="Cui X.M."/>
            <person name="Yuan T.T."/>
            <person name="Jiang B.G."/>
            <person name="Yang W.F."/>
            <person name="Lam T.T."/>
            <person name="Chang Q.C."/>
            <person name="Ding S.J."/>
            <person name="Wang X.J."/>
            <person name="Zhu J.G."/>
            <person name="Ruan X.D."/>
            <person name="Zhao L."/>
            <person name="Wei J.T."/>
            <person name="Ye R.Z."/>
            <person name="Que T.C."/>
            <person name="Du C.H."/>
            <person name="Zhou Y.H."/>
            <person name="Cheng J.X."/>
            <person name="Dai P.F."/>
            <person name="Guo W.B."/>
            <person name="Han X.H."/>
            <person name="Huang E.J."/>
            <person name="Li L.F."/>
            <person name="Wei W."/>
            <person name="Gao Y.C."/>
            <person name="Liu J.Z."/>
            <person name="Shao H.Z."/>
            <person name="Wang X."/>
            <person name="Wang C.C."/>
            <person name="Yang T.C."/>
            <person name="Huo Q.B."/>
            <person name="Li W."/>
            <person name="Chen H.Y."/>
            <person name="Chen S.E."/>
            <person name="Zhou L.G."/>
            <person name="Ni X.B."/>
            <person name="Tian J.H."/>
            <person name="Sheng Y."/>
            <person name="Liu T."/>
            <person name="Pan Y.S."/>
            <person name="Xia L.Y."/>
            <person name="Li J."/>
            <person name="Zhao F."/>
            <person name="Cao W.C."/>
        </authorList>
    </citation>
    <scope>NUCLEOTIDE SEQUENCE [LARGE SCALE GENOMIC DNA]</scope>
    <source>
        <strain evidence="1">Iper-2018</strain>
    </source>
</reference>
<evidence type="ECO:0000313" key="1">
    <source>
        <dbReference type="EMBL" id="KAG0420554.1"/>
    </source>
</evidence>
<comment type="caution">
    <text evidence="1">The sequence shown here is derived from an EMBL/GenBank/DDBJ whole genome shotgun (WGS) entry which is preliminary data.</text>
</comment>